<dbReference type="FunFam" id="3.40.50.300:FF:000267">
    <property type="entry name" value="ATP-binding cassette, sub-family G (WHITE), member 1"/>
    <property type="match status" value="1"/>
</dbReference>
<dbReference type="GO" id="GO:0033344">
    <property type="term" value="P:cholesterol efflux"/>
    <property type="evidence" value="ECO:0007669"/>
    <property type="project" value="TreeGrafter"/>
</dbReference>
<dbReference type="GO" id="GO:0005886">
    <property type="term" value="C:plasma membrane"/>
    <property type="evidence" value="ECO:0007669"/>
    <property type="project" value="UniProtKB-SubCell"/>
</dbReference>
<gene>
    <name evidence="16" type="primary">abcg4a</name>
</gene>
<dbReference type="PROSITE" id="PS00211">
    <property type="entry name" value="ABC_TRANSPORTER_1"/>
    <property type="match status" value="1"/>
</dbReference>
<dbReference type="InterPro" id="IPR050352">
    <property type="entry name" value="ABCG_transporters"/>
</dbReference>
<feature type="transmembrane region" description="Helical" evidence="13">
    <location>
        <begin position="404"/>
        <end position="421"/>
    </location>
</feature>
<evidence type="ECO:0000313" key="15">
    <source>
        <dbReference type="Proteomes" id="UP000504632"/>
    </source>
</evidence>
<evidence type="ECO:0000256" key="12">
    <source>
        <dbReference type="SAM" id="MobiDB-lite"/>
    </source>
</evidence>
<keyword evidence="4" id="KW-0813">Transport</keyword>
<keyword evidence="8 16" id="KW-0067">ATP-binding</keyword>
<dbReference type="GO" id="GO:0016887">
    <property type="term" value="F:ATP hydrolysis activity"/>
    <property type="evidence" value="ECO:0007669"/>
    <property type="project" value="InterPro"/>
</dbReference>
<dbReference type="RefSeq" id="XP_030648602.1">
    <property type="nucleotide sequence ID" value="XM_030792742.1"/>
</dbReference>
<organism evidence="15 16">
    <name type="scientific">Chanos chanos</name>
    <name type="common">Milkfish</name>
    <name type="synonym">Mugil chanos</name>
    <dbReference type="NCBI Taxonomy" id="29144"/>
    <lineage>
        <taxon>Eukaryota</taxon>
        <taxon>Metazoa</taxon>
        <taxon>Chordata</taxon>
        <taxon>Craniata</taxon>
        <taxon>Vertebrata</taxon>
        <taxon>Euteleostomi</taxon>
        <taxon>Actinopterygii</taxon>
        <taxon>Neopterygii</taxon>
        <taxon>Teleostei</taxon>
        <taxon>Ostariophysi</taxon>
        <taxon>Gonorynchiformes</taxon>
        <taxon>Chanidae</taxon>
        <taxon>Chanos</taxon>
    </lineage>
</organism>
<evidence type="ECO:0000256" key="2">
    <source>
        <dbReference type="ARBA" id="ARBA00004236"/>
    </source>
</evidence>
<evidence type="ECO:0000256" key="3">
    <source>
        <dbReference type="ARBA" id="ARBA00005814"/>
    </source>
</evidence>
<keyword evidence="15" id="KW-1185">Reference proteome</keyword>
<evidence type="ECO:0000256" key="5">
    <source>
        <dbReference type="ARBA" id="ARBA00022475"/>
    </source>
</evidence>
<feature type="transmembrane region" description="Helical" evidence="13">
    <location>
        <begin position="624"/>
        <end position="646"/>
    </location>
</feature>
<dbReference type="SUPFAM" id="SSF52540">
    <property type="entry name" value="P-loop containing nucleoside triphosphate hydrolases"/>
    <property type="match status" value="1"/>
</dbReference>
<name>A0A6J2WWP0_CHACN</name>
<dbReference type="PANTHER" id="PTHR48041:SF75">
    <property type="entry name" value="ATP-BINDING CASSETTE SUB-FAMILY G MEMBER 4"/>
    <property type="match status" value="1"/>
</dbReference>
<evidence type="ECO:0000256" key="4">
    <source>
        <dbReference type="ARBA" id="ARBA00022448"/>
    </source>
</evidence>
<dbReference type="InterPro" id="IPR013525">
    <property type="entry name" value="ABC2_TM"/>
</dbReference>
<dbReference type="Pfam" id="PF01061">
    <property type="entry name" value="ABC2_membrane"/>
    <property type="match status" value="1"/>
</dbReference>
<evidence type="ECO:0000256" key="10">
    <source>
        <dbReference type="ARBA" id="ARBA00022989"/>
    </source>
</evidence>
<dbReference type="OrthoDB" id="66620at2759"/>
<protein>
    <submittedName>
        <fullName evidence="16">ATP-binding cassette sub-family G member 4 isoform X1</fullName>
    </submittedName>
</protein>
<reference evidence="16" key="1">
    <citation type="submission" date="2025-08" db="UniProtKB">
        <authorList>
            <consortium name="RefSeq"/>
        </authorList>
    </citation>
    <scope>IDENTIFICATION</scope>
</reference>
<evidence type="ECO:0000256" key="11">
    <source>
        <dbReference type="ARBA" id="ARBA00023136"/>
    </source>
</evidence>
<dbReference type="InterPro" id="IPR027417">
    <property type="entry name" value="P-loop_NTPase"/>
</dbReference>
<dbReference type="FunCoup" id="A0A6J2WWP0">
    <property type="interactions" value="176"/>
</dbReference>
<dbReference type="Pfam" id="PF00005">
    <property type="entry name" value="ABC_tran"/>
    <property type="match status" value="1"/>
</dbReference>
<dbReference type="SMART" id="SM00382">
    <property type="entry name" value="AAA"/>
    <property type="match status" value="1"/>
</dbReference>
<keyword evidence="7" id="KW-0547">Nucleotide-binding</keyword>
<dbReference type="GO" id="GO:0005524">
    <property type="term" value="F:ATP binding"/>
    <property type="evidence" value="ECO:0007669"/>
    <property type="project" value="UniProtKB-KW"/>
</dbReference>
<dbReference type="InParanoid" id="A0A6J2WWP0"/>
<comment type="similarity">
    <text evidence="3">Belongs to the ABC transporter superfamily. ABCG family. Eye pigment precursor importer (TC 3.A.1.204) subfamily.</text>
</comment>
<dbReference type="CTD" id="564842"/>
<dbReference type="PROSITE" id="PS50893">
    <property type="entry name" value="ABC_TRANSPORTER_2"/>
    <property type="match status" value="1"/>
</dbReference>
<dbReference type="AlphaFoldDB" id="A0A6J2WWP0"/>
<evidence type="ECO:0000256" key="9">
    <source>
        <dbReference type="ARBA" id="ARBA00022967"/>
    </source>
</evidence>
<evidence type="ECO:0000259" key="14">
    <source>
        <dbReference type="PROSITE" id="PS50893"/>
    </source>
</evidence>
<dbReference type="CDD" id="cd03213">
    <property type="entry name" value="ABCG_EPDR"/>
    <property type="match status" value="1"/>
</dbReference>
<dbReference type="InterPro" id="IPR043926">
    <property type="entry name" value="ABCG_dom"/>
</dbReference>
<dbReference type="GO" id="GO:0042632">
    <property type="term" value="P:cholesterol homeostasis"/>
    <property type="evidence" value="ECO:0007669"/>
    <property type="project" value="TreeGrafter"/>
</dbReference>
<feature type="domain" description="ABC transporter" evidence="14">
    <location>
        <begin position="58"/>
        <end position="298"/>
    </location>
</feature>
<keyword evidence="9" id="KW-1278">Translocase</keyword>
<evidence type="ECO:0000256" key="13">
    <source>
        <dbReference type="SAM" id="Phobius"/>
    </source>
</evidence>
<dbReference type="Pfam" id="PF19055">
    <property type="entry name" value="ABC2_membrane_7"/>
    <property type="match status" value="1"/>
</dbReference>
<dbReference type="InterPro" id="IPR017871">
    <property type="entry name" value="ABC_transporter-like_CS"/>
</dbReference>
<evidence type="ECO:0000256" key="7">
    <source>
        <dbReference type="ARBA" id="ARBA00022741"/>
    </source>
</evidence>
<feature type="transmembrane region" description="Helical" evidence="13">
    <location>
        <begin position="512"/>
        <end position="535"/>
    </location>
</feature>
<feature type="region of interest" description="Disordered" evidence="12">
    <location>
        <begin position="1"/>
        <end position="26"/>
    </location>
</feature>
<feature type="transmembrane region" description="Helical" evidence="13">
    <location>
        <begin position="541"/>
        <end position="563"/>
    </location>
</feature>
<dbReference type="Proteomes" id="UP000504632">
    <property type="component" value="Chromosome 15"/>
</dbReference>
<dbReference type="GeneID" id="115828675"/>
<keyword evidence="6 13" id="KW-0812">Transmembrane</keyword>
<evidence type="ECO:0000256" key="6">
    <source>
        <dbReference type="ARBA" id="ARBA00022692"/>
    </source>
</evidence>
<keyword evidence="5" id="KW-1003">Cell membrane</keyword>
<evidence type="ECO:0000256" key="1">
    <source>
        <dbReference type="ARBA" id="ARBA00004127"/>
    </source>
</evidence>
<dbReference type="Gene3D" id="3.40.50.300">
    <property type="entry name" value="P-loop containing nucleotide triphosphate hydrolases"/>
    <property type="match status" value="1"/>
</dbReference>
<keyword evidence="11 13" id="KW-0472">Membrane</keyword>
<feature type="transmembrane region" description="Helical" evidence="13">
    <location>
        <begin position="575"/>
        <end position="593"/>
    </location>
</feature>
<dbReference type="InterPro" id="IPR003593">
    <property type="entry name" value="AAA+_ATPase"/>
</dbReference>
<dbReference type="GO" id="GO:0012505">
    <property type="term" value="C:endomembrane system"/>
    <property type="evidence" value="ECO:0007669"/>
    <property type="project" value="UniProtKB-SubCell"/>
</dbReference>
<accession>A0A6J2WWP0</accession>
<dbReference type="InterPro" id="IPR003439">
    <property type="entry name" value="ABC_transporter-like_ATP-bd"/>
</dbReference>
<dbReference type="GO" id="GO:0034041">
    <property type="term" value="F:ABC-type sterol transporter activity"/>
    <property type="evidence" value="ECO:0007669"/>
    <property type="project" value="TreeGrafter"/>
</dbReference>
<keyword evidence="10 13" id="KW-1133">Transmembrane helix</keyword>
<feature type="transmembrane region" description="Helical" evidence="13">
    <location>
        <begin position="433"/>
        <end position="456"/>
    </location>
</feature>
<comment type="subcellular location">
    <subcellularLocation>
        <location evidence="2">Cell membrane</location>
    </subcellularLocation>
    <subcellularLocation>
        <location evidence="1">Endomembrane system</location>
        <topology evidence="1">Multi-pass membrane protein</topology>
    </subcellularLocation>
</comment>
<evidence type="ECO:0000256" key="8">
    <source>
        <dbReference type="ARBA" id="ARBA00022840"/>
    </source>
</evidence>
<feature type="transmembrane region" description="Helical" evidence="13">
    <location>
        <begin position="476"/>
        <end position="500"/>
    </location>
</feature>
<evidence type="ECO:0000313" key="16">
    <source>
        <dbReference type="RefSeq" id="XP_030648602.1"/>
    </source>
</evidence>
<proteinExistence type="inferred from homology"/>
<sequence>MAEKALDQGSVSIPMEETKKRGGGPPDGALLTHLKKVENHITEAQRFSHLPRRSAVDLEFTELSYTIREGPCWRRRGYKALLKCLSGKFCSRELIGIMGPSGAGKSTLMNILAGYRETGMKGQILVNGRPRDLRTFRKMSCYIMQDDMLLPHLTAREAMMVSANLKLNETMEVKKELVNEILTALGLQECAHTRTLSLSGGQCKRLAIAQELVNNPPVMFFDEPTSGLDSASCFQVVSLMKSLAQGGRTIICTIHQPSAKLFEMFDKLYILSQGQCIYKGTVPYLIPYLKNLGLHCPTYHNPADFIIEVASGEYGDLNPVLFEAVQGGLCAEEGKKNSSDKNDPTSSCPSQCVSVTLSLSLIEQDSGYIEKHTFATSTLTQFCILFKRTFITICRDMVLTHLRVMSHLCIGVLIGLLYLKIGNDASKVFNNTGFLFFSMLFLMFAALMPTVLTFPLEMSVFIREHLNYWYSLKAYYLAKTMADIPFQVICPIMYCSIVYWMTEQPPEAGRYLLFMALSTSTALVAQSLGLLIGAASTSLQVATFVGPVTAIPVLLFSGFFVNFDTIPKYLQWSSYVSYVRYGFEGVILSIYGMNRSELECPGMVCKFQKPEEVLQLLDVEDAKLYVDFMVLGVFFLVLRLATYLVLRYRVKSER</sequence>
<dbReference type="PANTHER" id="PTHR48041">
    <property type="entry name" value="ABC TRANSPORTER G FAMILY MEMBER 28"/>
    <property type="match status" value="1"/>
</dbReference>